<evidence type="ECO:0000313" key="3">
    <source>
        <dbReference type="Proteomes" id="UP000054097"/>
    </source>
</evidence>
<accession>A0A0C2X7R4</accession>
<dbReference type="HOGENOM" id="CLU_1836376_0_0_1"/>
<name>A0A0C2X7R4_SERVB</name>
<reference evidence="3" key="2">
    <citation type="submission" date="2015-01" db="EMBL/GenBank/DDBJ databases">
        <title>Evolutionary Origins and Diversification of the Mycorrhizal Mutualists.</title>
        <authorList>
            <consortium name="DOE Joint Genome Institute"/>
            <consortium name="Mycorrhizal Genomics Consortium"/>
            <person name="Kohler A."/>
            <person name="Kuo A."/>
            <person name="Nagy L.G."/>
            <person name="Floudas D."/>
            <person name="Copeland A."/>
            <person name="Barry K.W."/>
            <person name="Cichocki N."/>
            <person name="Veneault-Fourrey C."/>
            <person name="LaButti K."/>
            <person name="Lindquist E.A."/>
            <person name="Lipzen A."/>
            <person name="Lundell T."/>
            <person name="Morin E."/>
            <person name="Murat C."/>
            <person name="Riley R."/>
            <person name="Ohm R."/>
            <person name="Sun H."/>
            <person name="Tunlid A."/>
            <person name="Henrissat B."/>
            <person name="Grigoriev I.V."/>
            <person name="Hibbett D.S."/>
            <person name="Martin F."/>
        </authorList>
    </citation>
    <scope>NUCLEOTIDE SEQUENCE [LARGE SCALE GENOMIC DNA]</scope>
    <source>
        <strain evidence="3">MAFF 305830</strain>
    </source>
</reference>
<keyword evidence="3" id="KW-1185">Reference proteome</keyword>
<sequence length="140" mass="16013">MHYRRYSPCCFSFLLPPWVTCRFHHFLPPEKPSSTNTTNHPPTLTTHQPPSLLSTSKFRRPLSCLQNIAFRLARFHHPCSTRLVLSQTTRSLACLPFFCPPNIDLLLAFCHVAPDCIGTGRRSHTRTLLLAPSCDWRGEL</sequence>
<feature type="region of interest" description="Disordered" evidence="1">
    <location>
        <begin position="32"/>
        <end position="53"/>
    </location>
</feature>
<proteinExistence type="predicted"/>
<evidence type="ECO:0000313" key="2">
    <source>
        <dbReference type="EMBL" id="KIM25302.1"/>
    </source>
</evidence>
<dbReference type="AlphaFoldDB" id="A0A0C2X7R4"/>
<protein>
    <submittedName>
        <fullName evidence="2">Uncharacterized protein</fullName>
    </submittedName>
</protein>
<reference evidence="2 3" key="1">
    <citation type="submission" date="2014-04" db="EMBL/GenBank/DDBJ databases">
        <authorList>
            <consortium name="DOE Joint Genome Institute"/>
            <person name="Kuo A."/>
            <person name="Zuccaro A."/>
            <person name="Kohler A."/>
            <person name="Nagy L.G."/>
            <person name="Floudas D."/>
            <person name="Copeland A."/>
            <person name="Barry K.W."/>
            <person name="Cichocki N."/>
            <person name="Veneault-Fourrey C."/>
            <person name="LaButti K."/>
            <person name="Lindquist E.A."/>
            <person name="Lipzen A."/>
            <person name="Lundell T."/>
            <person name="Morin E."/>
            <person name="Murat C."/>
            <person name="Sun H."/>
            <person name="Tunlid A."/>
            <person name="Henrissat B."/>
            <person name="Grigoriev I.V."/>
            <person name="Hibbett D.S."/>
            <person name="Martin F."/>
            <person name="Nordberg H.P."/>
            <person name="Cantor M.N."/>
            <person name="Hua S.X."/>
        </authorList>
    </citation>
    <scope>NUCLEOTIDE SEQUENCE [LARGE SCALE GENOMIC DNA]</scope>
    <source>
        <strain evidence="2 3">MAFF 305830</strain>
    </source>
</reference>
<dbReference type="Proteomes" id="UP000054097">
    <property type="component" value="Unassembled WGS sequence"/>
</dbReference>
<dbReference type="EMBL" id="KN824315">
    <property type="protein sequence ID" value="KIM25302.1"/>
    <property type="molecule type" value="Genomic_DNA"/>
</dbReference>
<gene>
    <name evidence="2" type="ORF">M408DRAFT_212190</name>
</gene>
<organism evidence="2 3">
    <name type="scientific">Serendipita vermifera MAFF 305830</name>
    <dbReference type="NCBI Taxonomy" id="933852"/>
    <lineage>
        <taxon>Eukaryota</taxon>
        <taxon>Fungi</taxon>
        <taxon>Dikarya</taxon>
        <taxon>Basidiomycota</taxon>
        <taxon>Agaricomycotina</taxon>
        <taxon>Agaricomycetes</taxon>
        <taxon>Sebacinales</taxon>
        <taxon>Serendipitaceae</taxon>
        <taxon>Serendipita</taxon>
    </lineage>
</organism>
<evidence type="ECO:0000256" key="1">
    <source>
        <dbReference type="SAM" id="MobiDB-lite"/>
    </source>
</evidence>